<dbReference type="InterPro" id="IPR031127">
    <property type="entry name" value="E3_UB_ligase_RBR"/>
</dbReference>
<gene>
    <name evidence="2" type="ORF">POCULU_LOCUS4138</name>
</gene>
<dbReference type="EMBL" id="CAJVPJ010000514">
    <property type="protein sequence ID" value="CAG8532713.1"/>
    <property type="molecule type" value="Genomic_DNA"/>
</dbReference>
<dbReference type="Gene3D" id="1.20.120.1750">
    <property type="match status" value="1"/>
</dbReference>
<dbReference type="GO" id="GO:0016020">
    <property type="term" value="C:membrane"/>
    <property type="evidence" value="ECO:0007669"/>
    <property type="project" value="InterPro"/>
</dbReference>
<dbReference type="Pfam" id="PF00804">
    <property type="entry name" value="Syntaxin"/>
    <property type="match status" value="1"/>
</dbReference>
<comment type="caution">
    <text evidence="2">The sequence shown here is derived from an EMBL/GenBank/DDBJ whole genome shotgun (WGS) entry which is preliminary data.</text>
</comment>
<dbReference type="OrthoDB" id="10255013at2759"/>
<keyword evidence="3" id="KW-1185">Reference proteome</keyword>
<dbReference type="AlphaFoldDB" id="A0A9N9AJQ4"/>
<dbReference type="CDD" id="cd20335">
    <property type="entry name" value="BRcat_RBR"/>
    <property type="match status" value="1"/>
</dbReference>
<sequence length="340" mass="38046">MTCNACGAKSCYTHEIPWHDGMTCDAYEEARKAAEKATEDYLQRGTKSCPKCGVHIEKNGGCDHMSTSSRTRQTETEEVNIEMYDLEAGPLAEGSANTNARASMSLGGFFKEVNSIRDMIRAIRDNMLAIADLYRRTIDNITEDESMRMSRQLGLFVSETSRISLQVGQKLKLMEFSSKSFSPGQDQTQMRVAQYAALVKQFMDTMSEYRQLQIENQTKYKNSITRLLYSAKPDATEDEVSQVLDADTRQGYASQILSINGSNQGRSTIIMDRQRDIASIGKSINELNKLLLEMQTLVIEKDTPVPTPDDRSILQIEASMTTDRVPGPLSAADKVRRVSL</sequence>
<dbReference type="InterPro" id="IPR010989">
    <property type="entry name" value="SNARE"/>
</dbReference>
<evidence type="ECO:0000313" key="2">
    <source>
        <dbReference type="EMBL" id="CAG8532713.1"/>
    </source>
</evidence>
<dbReference type="Proteomes" id="UP000789572">
    <property type="component" value="Unassembled WGS sequence"/>
</dbReference>
<proteinExistence type="predicted"/>
<evidence type="ECO:0000313" key="3">
    <source>
        <dbReference type="Proteomes" id="UP000789572"/>
    </source>
</evidence>
<dbReference type="SUPFAM" id="SSF47661">
    <property type="entry name" value="t-snare proteins"/>
    <property type="match status" value="1"/>
</dbReference>
<dbReference type="InterPro" id="IPR006011">
    <property type="entry name" value="Syntaxin_N"/>
</dbReference>
<dbReference type="Gene3D" id="1.20.58.70">
    <property type="match status" value="1"/>
</dbReference>
<organism evidence="2 3">
    <name type="scientific">Paraglomus occultum</name>
    <dbReference type="NCBI Taxonomy" id="144539"/>
    <lineage>
        <taxon>Eukaryota</taxon>
        <taxon>Fungi</taxon>
        <taxon>Fungi incertae sedis</taxon>
        <taxon>Mucoromycota</taxon>
        <taxon>Glomeromycotina</taxon>
        <taxon>Glomeromycetes</taxon>
        <taxon>Paraglomerales</taxon>
        <taxon>Paraglomeraceae</taxon>
        <taxon>Paraglomus</taxon>
    </lineage>
</organism>
<dbReference type="SMART" id="SM00503">
    <property type="entry name" value="SynN"/>
    <property type="match status" value="1"/>
</dbReference>
<dbReference type="GO" id="GO:0016567">
    <property type="term" value="P:protein ubiquitination"/>
    <property type="evidence" value="ECO:0007669"/>
    <property type="project" value="InterPro"/>
</dbReference>
<dbReference type="PANTHER" id="PTHR11685">
    <property type="entry name" value="RBR FAMILY RING FINGER AND IBR DOMAIN-CONTAINING"/>
    <property type="match status" value="1"/>
</dbReference>
<feature type="domain" description="Syntaxin N-terminal" evidence="1">
    <location>
        <begin position="101"/>
        <end position="221"/>
    </location>
</feature>
<accession>A0A9N9AJQ4</accession>
<evidence type="ECO:0000259" key="1">
    <source>
        <dbReference type="SMART" id="SM00503"/>
    </source>
</evidence>
<dbReference type="GO" id="GO:0016192">
    <property type="term" value="P:vesicle-mediated transport"/>
    <property type="evidence" value="ECO:0007669"/>
    <property type="project" value="InterPro"/>
</dbReference>
<dbReference type="GO" id="GO:0004842">
    <property type="term" value="F:ubiquitin-protein transferase activity"/>
    <property type="evidence" value="ECO:0007669"/>
    <property type="project" value="InterPro"/>
</dbReference>
<protein>
    <submittedName>
        <fullName evidence="2">1608_t:CDS:1</fullName>
    </submittedName>
</protein>
<dbReference type="SUPFAM" id="SSF57850">
    <property type="entry name" value="RING/U-box"/>
    <property type="match status" value="1"/>
</dbReference>
<name>A0A9N9AJQ4_9GLOM</name>
<reference evidence="2" key="1">
    <citation type="submission" date="2021-06" db="EMBL/GenBank/DDBJ databases">
        <authorList>
            <person name="Kallberg Y."/>
            <person name="Tangrot J."/>
            <person name="Rosling A."/>
        </authorList>
    </citation>
    <scope>NUCLEOTIDE SEQUENCE</scope>
    <source>
        <strain evidence="2">IA702</strain>
    </source>
</reference>